<dbReference type="EMBL" id="BAUU01000010">
    <property type="protein sequence ID" value="GAE30338.1"/>
    <property type="molecule type" value="Genomic_DNA"/>
</dbReference>
<dbReference type="SMART" id="SM00487">
    <property type="entry name" value="DEXDc"/>
    <property type="match status" value="1"/>
</dbReference>
<dbReference type="InterPro" id="IPR050547">
    <property type="entry name" value="DEAD_box_RNA_helicases"/>
</dbReference>
<dbReference type="InterPro" id="IPR014001">
    <property type="entry name" value="Helicase_ATP-bd"/>
</dbReference>
<feature type="short sequence motif" description="Q motif" evidence="5">
    <location>
        <begin position="1"/>
        <end position="29"/>
    </location>
</feature>
<dbReference type="GO" id="GO:0009409">
    <property type="term" value="P:response to cold"/>
    <property type="evidence" value="ECO:0007669"/>
    <property type="project" value="TreeGrafter"/>
</dbReference>
<dbReference type="PROSITE" id="PS51195">
    <property type="entry name" value="Q_MOTIF"/>
    <property type="match status" value="1"/>
</dbReference>
<dbReference type="InterPro" id="IPR000629">
    <property type="entry name" value="RNA-helicase_DEAD-box_CS"/>
</dbReference>
<dbReference type="InterPro" id="IPR044742">
    <property type="entry name" value="DEAD/DEAH_RhlB"/>
</dbReference>
<evidence type="ECO:0000256" key="6">
    <source>
        <dbReference type="RuleBase" id="RU000492"/>
    </source>
</evidence>
<dbReference type="CDD" id="cd00268">
    <property type="entry name" value="DEADc"/>
    <property type="match status" value="1"/>
</dbReference>
<dbReference type="GO" id="GO:0016787">
    <property type="term" value="F:hydrolase activity"/>
    <property type="evidence" value="ECO:0007669"/>
    <property type="project" value="UniProtKB-KW"/>
</dbReference>
<dbReference type="RefSeq" id="WP_035342887.1">
    <property type="nucleotide sequence ID" value="NZ_BAUU01000010.1"/>
</dbReference>
<keyword evidence="2 6" id="KW-0378">Hydrolase</keyword>
<evidence type="ECO:0000259" key="8">
    <source>
        <dbReference type="PROSITE" id="PS51194"/>
    </source>
</evidence>
<evidence type="ECO:0000256" key="4">
    <source>
        <dbReference type="ARBA" id="ARBA00022840"/>
    </source>
</evidence>
<dbReference type="InterPro" id="IPR011545">
    <property type="entry name" value="DEAD/DEAH_box_helicase_dom"/>
</dbReference>
<dbReference type="GO" id="GO:0005840">
    <property type="term" value="C:ribosome"/>
    <property type="evidence" value="ECO:0007669"/>
    <property type="project" value="TreeGrafter"/>
</dbReference>
<comment type="similarity">
    <text evidence="6">Belongs to the DEAD box helicase family.</text>
</comment>
<evidence type="ECO:0000256" key="5">
    <source>
        <dbReference type="PROSITE-ProRule" id="PRU00552"/>
    </source>
</evidence>
<dbReference type="PROSITE" id="PS00039">
    <property type="entry name" value="DEAD_ATP_HELICASE"/>
    <property type="match status" value="1"/>
</dbReference>
<dbReference type="InterPro" id="IPR027417">
    <property type="entry name" value="P-loop_NTPase"/>
</dbReference>
<dbReference type="SMART" id="SM00490">
    <property type="entry name" value="HELICc"/>
    <property type="match status" value="1"/>
</dbReference>
<evidence type="ECO:0000256" key="1">
    <source>
        <dbReference type="ARBA" id="ARBA00022741"/>
    </source>
</evidence>
<dbReference type="PROSITE" id="PS51192">
    <property type="entry name" value="HELICASE_ATP_BIND_1"/>
    <property type="match status" value="1"/>
</dbReference>
<evidence type="ECO:0000256" key="3">
    <source>
        <dbReference type="ARBA" id="ARBA00022806"/>
    </source>
</evidence>
<dbReference type="PANTHER" id="PTHR47963">
    <property type="entry name" value="DEAD-BOX ATP-DEPENDENT RNA HELICASE 47, MITOCHONDRIAL"/>
    <property type="match status" value="1"/>
</dbReference>
<dbReference type="Pfam" id="PF00271">
    <property type="entry name" value="Helicase_C"/>
    <property type="match status" value="1"/>
</dbReference>
<dbReference type="InterPro" id="IPR001650">
    <property type="entry name" value="Helicase_C-like"/>
</dbReference>
<sequence>MGFTFGQLNESIVSVLKELHITEPTDIQKKMIPEALDGQSIIARSQTGTGKTLAYLLPALNKIDEQVQRLQVLILTPTQELAMQVVDVAKKITENDPVHIGAFIGGANINRQVEKLKKQKPQLAVGTPGRLLELIQMKKLKLADLQVVVVDEADRMMGEQSSWGATMEIAKRAGRDIQYLCVSATIPDGITEQMRQVAPFIVELEAAGGLVEAEKVNHCILRVEQRDKVDVTRKLVYAESIKRGIVFVNQLEKLHEVAEKLVYKGLRVQALSSDHSKQEREKAMKQLRNGDTDLLVATDIAARGLDIDDVTHIIQFDVAATSDQYVHRSGRTGRMGKTGTVITLLDRRDEYKIEKYQKELKIDFSEVVLTHGHLTKK</sequence>
<feature type="domain" description="Helicase C-terminal" evidence="8">
    <location>
        <begin position="230"/>
        <end position="375"/>
    </location>
</feature>
<dbReference type="Gene3D" id="3.40.50.300">
    <property type="entry name" value="P-loop containing nucleotide triphosphate hydrolases"/>
    <property type="match status" value="2"/>
</dbReference>
<evidence type="ECO:0000259" key="9">
    <source>
        <dbReference type="PROSITE" id="PS51195"/>
    </source>
</evidence>
<dbReference type="AlphaFoldDB" id="W4QFB1"/>
<dbReference type="GO" id="GO:0005524">
    <property type="term" value="F:ATP binding"/>
    <property type="evidence" value="ECO:0007669"/>
    <property type="project" value="UniProtKB-KW"/>
</dbReference>
<dbReference type="GO" id="GO:0005829">
    <property type="term" value="C:cytosol"/>
    <property type="evidence" value="ECO:0007669"/>
    <property type="project" value="TreeGrafter"/>
</dbReference>
<evidence type="ECO:0000313" key="11">
    <source>
        <dbReference type="Proteomes" id="UP000018895"/>
    </source>
</evidence>
<dbReference type="GO" id="GO:0033592">
    <property type="term" value="F:RNA strand annealing activity"/>
    <property type="evidence" value="ECO:0007669"/>
    <property type="project" value="TreeGrafter"/>
</dbReference>
<keyword evidence="3 6" id="KW-0347">Helicase</keyword>
<gene>
    <name evidence="10" type="ORF">JCM9152_1743</name>
</gene>
<dbReference type="STRING" id="1236971.JCM9152_1743"/>
<dbReference type="Pfam" id="PF00270">
    <property type="entry name" value="DEAD"/>
    <property type="match status" value="1"/>
</dbReference>
<evidence type="ECO:0000313" key="10">
    <source>
        <dbReference type="EMBL" id="GAE30338.1"/>
    </source>
</evidence>
<dbReference type="PROSITE" id="PS51194">
    <property type="entry name" value="HELICASE_CTER"/>
    <property type="match status" value="1"/>
</dbReference>
<dbReference type="PANTHER" id="PTHR47963:SF7">
    <property type="entry name" value="ATP-DEPENDENT RNA HELICASE YFML-RELATED"/>
    <property type="match status" value="1"/>
</dbReference>
<evidence type="ECO:0000256" key="2">
    <source>
        <dbReference type="ARBA" id="ARBA00022801"/>
    </source>
</evidence>
<keyword evidence="11" id="KW-1185">Reference proteome</keyword>
<evidence type="ECO:0000259" key="7">
    <source>
        <dbReference type="PROSITE" id="PS51192"/>
    </source>
</evidence>
<proteinExistence type="inferred from homology"/>
<protein>
    <submittedName>
        <fullName evidence="10">ATP-dependent RNA helicase YfmL</fullName>
    </submittedName>
</protein>
<organism evidence="10 11">
    <name type="scientific">Halalkalibacter hemicellulosilyticusJCM 9152</name>
    <dbReference type="NCBI Taxonomy" id="1236971"/>
    <lineage>
        <taxon>Bacteria</taxon>
        <taxon>Bacillati</taxon>
        <taxon>Bacillota</taxon>
        <taxon>Bacilli</taxon>
        <taxon>Bacillales</taxon>
        <taxon>Bacillaceae</taxon>
        <taxon>Halalkalibacter</taxon>
    </lineage>
</organism>
<dbReference type="CDD" id="cd18787">
    <property type="entry name" value="SF2_C_DEAD"/>
    <property type="match status" value="1"/>
</dbReference>
<dbReference type="SUPFAM" id="SSF52540">
    <property type="entry name" value="P-loop containing nucleoside triphosphate hydrolases"/>
    <property type="match status" value="1"/>
</dbReference>
<dbReference type="InterPro" id="IPR014014">
    <property type="entry name" value="RNA_helicase_DEAD_Q_motif"/>
</dbReference>
<accession>W4QFB1</accession>
<keyword evidence="4 6" id="KW-0067">ATP-binding</keyword>
<reference evidence="10" key="1">
    <citation type="journal article" date="2014" name="Genome Announc.">
        <title>Draft Genome Sequences of Three Alkaliphilic Bacillus Strains, Bacillus wakoensis JCM 9140T, Bacillus akibai JCM 9157T, and Bacillus hemicellulosilyticus JCM 9152T.</title>
        <authorList>
            <person name="Yuki M."/>
            <person name="Oshima K."/>
            <person name="Suda W."/>
            <person name="Oshida Y."/>
            <person name="Kitamura K."/>
            <person name="Iida T."/>
            <person name="Hattori M."/>
            <person name="Ohkuma M."/>
        </authorList>
    </citation>
    <scope>NUCLEOTIDE SEQUENCE [LARGE SCALE GENOMIC DNA]</scope>
    <source>
        <strain evidence="10">JCM 9152</strain>
    </source>
</reference>
<feature type="domain" description="Helicase ATP-binding" evidence="7">
    <location>
        <begin position="32"/>
        <end position="204"/>
    </location>
</feature>
<keyword evidence="1 6" id="KW-0547">Nucleotide-binding</keyword>
<feature type="domain" description="DEAD-box RNA helicase Q" evidence="9">
    <location>
        <begin position="1"/>
        <end position="29"/>
    </location>
</feature>
<dbReference type="Proteomes" id="UP000018895">
    <property type="component" value="Unassembled WGS sequence"/>
</dbReference>
<dbReference type="GO" id="GO:0003724">
    <property type="term" value="F:RNA helicase activity"/>
    <property type="evidence" value="ECO:0007669"/>
    <property type="project" value="InterPro"/>
</dbReference>
<comment type="caution">
    <text evidence="10">The sequence shown here is derived from an EMBL/GenBank/DDBJ whole genome shotgun (WGS) entry which is preliminary data.</text>
</comment>
<dbReference type="OrthoDB" id="9805696at2"/>
<name>W4QFB1_9BACI</name>